<dbReference type="GO" id="GO:0003676">
    <property type="term" value="F:nucleic acid binding"/>
    <property type="evidence" value="ECO:0007669"/>
    <property type="project" value="InterPro"/>
</dbReference>
<sequence length="322" mass="35356">MTRAKKSPAKKKGSTSRSTARASARSSGRFPRFLKALLFSSLASFGAASYVLNPQWRIPAPVQEALTRLGWPQHWAPHREPQRAQPREQAAPAAVTAAPTGAPAQTMFPECRQFFPHSRPPEVPGSQKLREVCFSAFAILHNGQTKTPVFVAERLNRQMLTQAQGQRRTDKFYAEARLPRAERAELDDYRGSGFSRGHMAPAADMSTAEGMAQSFSLANMVPQDQTHNGGAWSSIEQDTRKYVMRAAGDVYVFTGPVYSDKPKTIGSGVAVPSYIYKVVYDATSGRSWVHWQANAASTKVGPPISYEEFVRRTGLKLLPAGG</sequence>
<keyword evidence="6" id="KW-0378">Hydrolase</keyword>
<evidence type="ECO:0000259" key="4">
    <source>
        <dbReference type="SMART" id="SM00477"/>
    </source>
</evidence>
<dbReference type="Gene3D" id="3.40.570.10">
    <property type="entry name" value="Extracellular Endonuclease, subunit A"/>
    <property type="match status" value="1"/>
</dbReference>
<evidence type="ECO:0000256" key="3">
    <source>
        <dbReference type="SAM" id="MobiDB-lite"/>
    </source>
</evidence>
<evidence type="ECO:0000313" key="7">
    <source>
        <dbReference type="Proteomes" id="UP000289184"/>
    </source>
</evidence>
<dbReference type="InterPro" id="IPR001604">
    <property type="entry name" value="Endo_G_ENPP1-like_dom"/>
</dbReference>
<dbReference type="OrthoDB" id="9811262at2"/>
<keyword evidence="2" id="KW-0479">Metal-binding</keyword>
<dbReference type="InterPro" id="IPR044925">
    <property type="entry name" value="His-Me_finger_sf"/>
</dbReference>
<dbReference type="InterPro" id="IPR040255">
    <property type="entry name" value="Non-specific_endonuclease"/>
</dbReference>
<keyword evidence="7" id="KW-1185">Reference proteome</keyword>
<feature type="binding site" evidence="2">
    <location>
        <position position="228"/>
    </location>
    <ligand>
        <name>Mg(2+)</name>
        <dbReference type="ChEBI" id="CHEBI:18420"/>
        <note>catalytic</note>
    </ligand>
</feature>
<feature type="compositionally biased region" description="Basic residues" evidence="3">
    <location>
        <begin position="1"/>
        <end position="14"/>
    </location>
</feature>
<name>A0A446C423_9BURK</name>
<dbReference type="GO" id="GO:0046872">
    <property type="term" value="F:metal ion binding"/>
    <property type="evidence" value="ECO:0007669"/>
    <property type="project" value="UniProtKB-KW"/>
</dbReference>
<dbReference type="EC" id="3.1.30.-" evidence="6"/>
<gene>
    <name evidence="6" type="primary">nucA</name>
    <name evidence="6" type="ORF">AGI3411_00477</name>
</gene>
<dbReference type="PANTHER" id="PTHR13966:SF5">
    <property type="entry name" value="ENDONUCLEASE G, MITOCHONDRIAL"/>
    <property type="match status" value="1"/>
</dbReference>
<dbReference type="InterPro" id="IPR020821">
    <property type="entry name" value="ENPP1-3/EXOG-like_nuc-like"/>
</dbReference>
<organism evidence="6 7">
    <name type="scientific">Achromobacter agilis</name>
    <dbReference type="NCBI Taxonomy" id="1353888"/>
    <lineage>
        <taxon>Bacteria</taxon>
        <taxon>Pseudomonadati</taxon>
        <taxon>Pseudomonadota</taxon>
        <taxon>Betaproteobacteria</taxon>
        <taxon>Burkholderiales</taxon>
        <taxon>Alcaligenaceae</taxon>
        <taxon>Achromobacter</taxon>
    </lineage>
</organism>
<evidence type="ECO:0000313" key="6">
    <source>
        <dbReference type="EMBL" id="SSW62629.1"/>
    </source>
</evidence>
<protein>
    <submittedName>
        <fullName evidence="6">Nuclease</fullName>
        <ecNumber evidence="6">3.1.30.-</ecNumber>
    </submittedName>
</protein>
<dbReference type="GO" id="GO:0016787">
    <property type="term" value="F:hydrolase activity"/>
    <property type="evidence" value="ECO:0007669"/>
    <property type="project" value="UniProtKB-KW"/>
</dbReference>
<dbReference type="SMART" id="SM00477">
    <property type="entry name" value="NUC"/>
    <property type="match status" value="1"/>
</dbReference>
<evidence type="ECO:0000259" key="5">
    <source>
        <dbReference type="SMART" id="SM00892"/>
    </source>
</evidence>
<feature type="active site" description="Proton acceptor" evidence="1">
    <location>
        <position position="198"/>
    </location>
</feature>
<reference evidence="6 7" key="1">
    <citation type="submission" date="2018-07" db="EMBL/GenBank/DDBJ databases">
        <authorList>
            <person name="Peeters C."/>
        </authorList>
    </citation>
    <scope>NUCLEOTIDE SEQUENCE [LARGE SCALE GENOMIC DNA]</scope>
    <source>
        <strain evidence="6 7">LMG 3411</strain>
    </source>
</reference>
<feature type="region of interest" description="Disordered" evidence="3">
    <location>
        <begin position="1"/>
        <end position="27"/>
    </location>
</feature>
<feature type="compositionally biased region" description="Basic and acidic residues" evidence="3">
    <location>
        <begin position="77"/>
        <end position="86"/>
    </location>
</feature>
<feature type="domain" description="DNA/RNA non-specific endonuclease/pyrophosphatase/phosphodiesterase" evidence="5">
    <location>
        <begin position="133"/>
        <end position="321"/>
    </location>
</feature>
<dbReference type="Pfam" id="PF01223">
    <property type="entry name" value="Endonuclease_NS"/>
    <property type="match status" value="1"/>
</dbReference>
<dbReference type="PANTHER" id="PTHR13966">
    <property type="entry name" value="ENDONUCLEASE RELATED"/>
    <property type="match status" value="1"/>
</dbReference>
<accession>A0A446C423</accession>
<evidence type="ECO:0000256" key="1">
    <source>
        <dbReference type="PIRSR" id="PIRSR640255-1"/>
    </source>
</evidence>
<feature type="compositionally biased region" description="Low complexity" evidence="3">
    <location>
        <begin position="15"/>
        <end position="27"/>
    </location>
</feature>
<feature type="compositionally biased region" description="Low complexity" evidence="3">
    <location>
        <begin position="87"/>
        <end position="100"/>
    </location>
</feature>
<proteinExistence type="predicted"/>
<dbReference type="EMBL" id="UFQB01000002">
    <property type="protein sequence ID" value="SSW62629.1"/>
    <property type="molecule type" value="Genomic_DNA"/>
</dbReference>
<dbReference type="InterPro" id="IPR044929">
    <property type="entry name" value="DNA/RNA_non-sp_Endonuclease_sf"/>
</dbReference>
<evidence type="ECO:0000256" key="2">
    <source>
        <dbReference type="PIRSR" id="PIRSR640255-2"/>
    </source>
</evidence>
<dbReference type="SUPFAM" id="SSF54060">
    <property type="entry name" value="His-Me finger endonucleases"/>
    <property type="match status" value="1"/>
</dbReference>
<dbReference type="SMART" id="SM00892">
    <property type="entry name" value="Endonuclease_NS"/>
    <property type="match status" value="1"/>
</dbReference>
<feature type="region of interest" description="Disordered" evidence="3">
    <location>
        <begin position="77"/>
        <end position="100"/>
    </location>
</feature>
<feature type="domain" description="ENPP1-3/EXOG-like endonuclease/phosphodiesterase" evidence="4">
    <location>
        <begin position="134"/>
        <end position="320"/>
    </location>
</feature>
<dbReference type="GO" id="GO:0004519">
    <property type="term" value="F:endonuclease activity"/>
    <property type="evidence" value="ECO:0007669"/>
    <property type="project" value="TreeGrafter"/>
</dbReference>
<dbReference type="AlphaFoldDB" id="A0A446C423"/>
<dbReference type="Proteomes" id="UP000289184">
    <property type="component" value="Unassembled WGS sequence"/>
</dbReference>
<dbReference type="RefSeq" id="WP_129525821.1">
    <property type="nucleotide sequence ID" value="NZ_UFQB01000002.1"/>
</dbReference>